<keyword evidence="2" id="KW-0812">Transmembrane</keyword>
<feature type="transmembrane region" description="Helical" evidence="2">
    <location>
        <begin position="209"/>
        <end position="231"/>
    </location>
</feature>
<keyword evidence="2" id="KW-0472">Membrane</keyword>
<dbReference type="WBParaSite" id="PSAMB.scaffold530size47860.g6626.t1">
    <property type="protein sequence ID" value="PSAMB.scaffold530size47860.g6626.t1"/>
    <property type="gene ID" value="PSAMB.scaffold530size47860.g6626"/>
</dbReference>
<name>A0A914WVS9_9BILA</name>
<feature type="domain" description="EGF-like" evidence="3">
    <location>
        <begin position="57"/>
        <end position="91"/>
    </location>
</feature>
<feature type="transmembrane region" description="Helical" evidence="2">
    <location>
        <begin position="5"/>
        <end position="24"/>
    </location>
</feature>
<keyword evidence="1" id="KW-1015">Disulfide bond</keyword>
<dbReference type="SUPFAM" id="SSF57196">
    <property type="entry name" value="EGF/Laminin"/>
    <property type="match status" value="1"/>
</dbReference>
<keyword evidence="2" id="KW-1133">Transmembrane helix</keyword>
<evidence type="ECO:0000256" key="2">
    <source>
        <dbReference type="SAM" id="Phobius"/>
    </source>
</evidence>
<proteinExistence type="predicted"/>
<evidence type="ECO:0000313" key="4">
    <source>
        <dbReference type="Proteomes" id="UP000887566"/>
    </source>
</evidence>
<dbReference type="PANTHER" id="PTHR47324">
    <property type="entry name" value="PROTEIN IRG-7-RELATED"/>
    <property type="match status" value="1"/>
</dbReference>
<protein>
    <submittedName>
        <fullName evidence="5">EGF-like domain-containing protein</fullName>
    </submittedName>
</protein>
<dbReference type="Proteomes" id="UP000887566">
    <property type="component" value="Unplaced"/>
</dbReference>
<dbReference type="InterPro" id="IPR000742">
    <property type="entry name" value="EGF"/>
</dbReference>
<dbReference type="PROSITE" id="PS01186">
    <property type="entry name" value="EGF_2"/>
    <property type="match status" value="1"/>
</dbReference>
<dbReference type="InterPro" id="IPR053295">
    <property type="entry name" value="Innate_immunity_reg"/>
</dbReference>
<keyword evidence="4" id="KW-1185">Reference proteome</keyword>
<accession>A0A914WVS9</accession>
<reference evidence="5" key="1">
    <citation type="submission" date="2022-11" db="UniProtKB">
        <authorList>
            <consortium name="WormBaseParasite"/>
        </authorList>
    </citation>
    <scope>IDENTIFICATION</scope>
</reference>
<feature type="disulfide bond" evidence="1">
    <location>
        <begin position="81"/>
        <end position="90"/>
    </location>
</feature>
<evidence type="ECO:0000256" key="1">
    <source>
        <dbReference type="PROSITE-ProRule" id="PRU00076"/>
    </source>
</evidence>
<dbReference type="AlphaFoldDB" id="A0A914WVS9"/>
<sequence>MYGRLGIVCIHLRVILLLFALWGFKCVDGFSDNTPNVTCLNGGSVIGGRCFCAVRFEGERCENEPCLNGGVRVPDDGRCHCPFGLTGQRCETVMYCSEAGVLQNGRCKCQPQWTGIFCNRRMCYNGISFGEYDPCQCDLGYTGPFCDTAIDCVHGNITEINECKCAAGFRPPNCSSCEVGLIYSRELDSCLSPNLKRENTDTWFSSIPWWYFLIAALCILLLISLIVATVMMNKYKKKNSRVGSAEPVINGIVPNSSPQLHDQKAEV</sequence>
<comment type="caution">
    <text evidence="1">Lacks conserved residue(s) required for the propagation of feature annotation.</text>
</comment>
<dbReference type="Gene3D" id="2.10.25.10">
    <property type="entry name" value="Laminin"/>
    <property type="match status" value="3"/>
</dbReference>
<evidence type="ECO:0000259" key="3">
    <source>
        <dbReference type="PROSITE" id="PS50026"/>
    </source>
</evidence>
<keyword evidence="1" id="KW-0245">EGF-like domain</keyword>
<evidence type="ECO:0000313" key="5">
    <source>
        <dbReference type="WBParaSite" id="PSAMB.scaffold530size47860.g6626.t1"/>
    </source>
</evidence>
<dbReference type="PROSITE" id="PS00022">
    <property type="entry name" value="EGF_1"/>
    <property type="match status" value="2"/>
</dbReference>
<dbReference type="PROSITE" id="PS50026">
    <property type="entry name" value="EGF_3"/>
    <property type="match status" value="1"/>
</dbReference>
<organism evidence="4 5">
    <name type="scientific">Plectus sambesii</name>
    <dbReference type="NCBI Taxonomy" id="2011161"/>
    <lineage>
        <taxon>Eukaryota</taxon>
        <taxon>Metazoa</taxon>
        <taxon>Ecdysozoa</taxon>
        <taxon>Nematoda</taxon>
        <taxon>Chromadorea</taxon>
        <taxon>Plectida</taxon>
        <taxon>Plectina</taxon>
        <taxon>Plectoidea</taxon>
        <taxon>Plectidae</taxon>
        <taxon>Plectus</taxon>
    </lineage>
</organism>